<keyword evidence="3" id="KW-1185">Reference proteome</keyword>
<dbReference type="Proteomes" id="UP001066276">
    <property type="component" value="Chromosome 9"/>
</dbReference>
<reference evidence="2" key="1">
    <citation type="journal article" date="2022" name="bioRxiv">
        <title>Sequencing and chromosome-scale assembly of the giantPleurodeles waltlgenome.</title>
        <authorList>
            <person name="Brown T."/>
            <person name="Elewa A."/>
            <person name="Iarovenko S."/>
            <person name="Subramanian E."/>
            <person name="Araus A.J."/>
            <person name="Petzold A."/>
            <person name="Susuki M."/>
            <person name="Suzuki K.-i.T."/>
            <person name="Hayashi T."/>
            <person name="Toyoda A."/>
            <person name="Oliveira C."/>
            <person name="Osipova E."/>
            <person name="Leigh N.D."/>
            <person name="Simon A."/>
            <person name="Yun M.H."/>
        </authorList>
    </citation>
    <scope>NUCLEOTIDE SEQUENCE</scope>
    <source>
        <strain evidence="2">20211129_DDA</strain>
        <tissue evidence="2">Liver</tissue>
    </source>
</reference>
<feature type="region of interest" description="Disordered" evidence="1">
    <location>
        <begin position="21"/>
        <end position="53"/>
    </location>
</feature>
<evidence type="ECO:0000313" key="2">
    <source>
        <dbReference type="EMBL" id="KAJ1111477.1"/>
    </source>
</evidence>
<comment type="caution">
    <text evidence="2">The sequence shown here is derived from an EMBL/GenBank/DDBJ whole genome shotgun (WGS) entry which is preliminary data.</text>
</comment>
<gene>
    <name evidence="2" type="ORF">NDU88_008801</name>
</gene>
<evidence type="ECO:0000313" key="3">
    <source>
        <dbReference type="Proteomes" id="UP001066276"/>
    </source>
</evidence>
<feature type="compositionally biased region" description="Basic and acidic residues" evidence="1">
    <location>
        <begin position="38"/>
        <end position="50"/>
    </location>
</feature>
<evidence type="ECO:0000256" key="1">
    <source>
        <dbReference type="SAM" id="MobiDB-lite"/>
    </source>
</evidence>
<dbReference type="EMBL" id="JANPWB010000013">
    <property type="protein sequence ID" value="KAJ1111477.1"/>
    <property type="molecule type" value="Genomic_DNA"/>
</dbReference>
<sequence>MSGLVKCSERTIKRHTLQGEKEEGFGFPRASDVGVQEEISRDPDENKPREVNGNIIKPKVVTRSRSFPFVSEITSWAQFHICNCMCYLDGYQYPVCLMVEYGQELVPEEVDRFPKKRKNGKRGKCRCWFQGLYRVSVVLEG</sequence>
<accession>A0AAV7N636</accession>
<proteinExistence type="predicted"/>
<name>A0AAV7N636_PLEWA</name>
<organism evidence="2 3">
    <name type="scientific">Pleurodeles waltl</name>
    <name type="common">Iberian ribbed newt</name>
    <dbReference type="NCBI Taxonomy" id="8319"/>
    <lineage>
        <taxon>Eukaryota</taxon>
        <taxon>Metazoa</taxon>
        <taxon>Chordata</taxon>
        <taxon>Craniata</taxon>
        <taxon>Vertebrata</taxon>
        <taxon>Euteleostomi</taxon>
        <taxon>Amphibia</taxon>
        <taxon>Batrachia</taxon>
        <taxon>Caudata</taxon>
        <taxon>Salamandroidea</taxon>
        <taxon>Salamandridae</taxon>
        <taxon>Pleurodelinae</taxon>
        <taxon>Pleurodeles</taxon>
    </lineage>
</organism>
<dbReference type="AlphaFoldDB" id="A0AAV7N636"/>
<protein>
    <submittedName>
        <fullName evidence="2">Uncharacterized protein</fullName>
    </submittedName>
</protein>